<proteinExistence type="predicted"/>
<reference evidence="1 2" key="1">
    <citation type="submission" date="2016-10" db="EMBL/GenBank/DDBJ databases">
        <authorList>
            <person name="de Groot N.N."/>
        </authorList>
    </citation>
    <scope>NUCLEOTIDE SEQUENCE [LARGE SCALE GENOMIC DNA]</scope>
    <source>
        <strain evidence="1 2">MT12</strain>
    </source>
</reference>
<organism evidence="1 2">
    <name type="scientific">Bradyrhizobium erythrophlei</name>
    <dbReference type="NCBI Taxonomy" id="1437360"/>
    <lineage>
        <taxon>Bacteria</taxon>
        <taxon>Pseudomonadati</taxon>
        <taxon>Pseudomonadota</taxon>
        <taxon>Alphaproteobacteria</taxon>
        <taxon>Hyphomicrobiales</taxon>
        <taxon>Nitrobacteraceae</taxon>
        <taxon>Bradyrhizobium</taxon>
    </lineage>
</organism>
<dbReference type="AlphaFoldDB" id="A0A1H5ATV0"/>
<evidence type="ECO:0000313" key="2">
    <source>
        <dbReference type="Proteomes" id="UP000198992"/>
    </source>
</evidence>
<sequence>MAVHKRYQPLNGGYGNHIKGVFGCKSWFHNRCARCPAELNVQMDNEQGADSRTVR</sequence>
<accession>A0A1H5ATV0</accession>
<evidence type="ECO:0000313" key="1">
    <source>
        <dbReference type="EMBL" id="SED45773.1"/>
    </source>
</evidence>
<dbReference type="Proteomes" id="UP000198992">
    <property type="component" value="Unassembled WGS sequence"/>
</dbReference>
<dbReference type="EMBL" id="FNTH01000001">
    <property type="protein sequence ID" value="SED45773.1"/>
    <property type="molecule type" value="Genomic_DNA"/>
</dbReference>
<name>A0A1H5ATV0_9BRAD</name>
<protein>
    <submittedName>
        <fullName evidence="1">Uncharacterized protein</fullName>
    </submittedName>
</protein>
<gene>
    <name evidence="1" type="ORF">SAMN05444164_4803</name>
</gene>